<gene>
    <name evidence="1" type="ORF">HNQ65_004203</name>
</gene>
<protein>
    <submittedName>
        <fullName evidence="1">Uncharacterized protein</fullName>
    </submittedName>
</protein>
<reference evidence="1 2" key="1">
    <citation type="submission" date="2020-08" db="EMBL/GenBank/DDBJ databases">
        <title>Genomic Encyclopedia of Type Strains, Phase IV (KMG-IV): sequencing the most valuable type-strain genomes for metagenomic binning, comparative biology and taxonomic classification.</title>
        <authorList>
            <person name="Goeker M."/>
        </authorList>
    </citation>
    <scope>NUCLEOTIDE SEQUENCE [LARGE SCALE GENOMIC DNA]</scope>
    <source>
        <strain evidence="1 2">DSM 12252</strain>
    </source>
</reference>
<dbReference type="EMBL" id="JACHIG010000010">
    <property type="protein sequence ID" value="MBB5034598.1"/>
    <property type="molecule type" value="Genomic_DNA"/>
</dbReference>
<organism evidence="1 2">
    <name type="scientific">Prosthecobacter vanneervenii</name>
    <dbReference type="NCBI Taxonomy" id="48466"/>
    <lineage>
        <taxon>Bacteria</taxon>
        <taxon>Pseudomonadati</taxon>
        <taxon>Verrucomicrobiota</taxon>
        <taxon>Verrucomicrobiia</taxon>
        <taxon>Verrucomicrobiales</taxon>
        <taxon>Verrucomicrobiaceae</taxon>
        <taxon>Prosthecobacter</taxon>
    </lineage>
</organism>
<dbReference type="Proteomes" id="UP000590740">
    <property type="component" value="Unassembled WGS sequence"/>
</dbReference>
<dbReference type="AlphaFoldDB" id="A0A7W7YEA7"/>
<sequence length="157" mass="16867">MTSLACLALAALLCLMLYFGMRALGSWLADRAVARALARSVDAPQARLMPESQFVVRLSESEVSCQRPDGGIETVRWDELERVVIHTTSDGPLLPDCFWLLIGSGTSGCCIPWGASGGAELLARLQQLPGFDNQAVIGTGTQEAVVTCWQRQTNAGE</sequence>
<name>A0A7W7YEA7_9BACT</name>
<evidence type="ECO:0000313" key="1">
    <source>
        <dbReference type="EMBL" id="MBB5034598.1"/>
    </source>
</evidence>
<accession>A0A7W7YEA7</accession>
<proteinExistence type="predicted"/>
<comment type="caution">
    <text evidence="1">The sequence shown here is derived from an EMBL/GenBank/DDBJ whole genome shotgun (WGS) entry which is preliminary data.</text>
</comment>
<keyword evidence="2" id="KW-1185">Reference proteome</keyword>
<dbReference type="RefSeq" id="WP_184342562.1">
    <property type="nucleotide sequence ID" value="NZ_JACHIG010000010.1"/>
</dbReference>
<evidence type="ECO:0000313" key="2">
    <source>
        <dbReference type="Proteomes" id="UP000590740"/>
    </source>
</evidence>